<sequence length="476" mass="53450">MNFETIIGLEVHVELKTDSKMFSPSPAHFGAEPNTNVNVIDLAYPGVLPVVNKRAVEFGMKAALALNCEITRHTKFDRKNYFYPDNPKAYQISQFDQPLGVNGWIEIEVNGEKKKIGITRLHLEEDAGKLTHTGDGYSLVDFNRQGTPLIEIVSEPDIRTPEEAYAYLEKLKSIIQFTGVSDVRMEEGSLRCDANISLRPYGQEKFGTKAELKNLNSFNFVRKGLEHEQKRQEEVLLSGGKIEQETRRFDESTGKTILMRVKEGSDDYRYFPEPDLVDIVIDDEWLERVRAEIPELPDARKKRYVEELGLPAYDAMVLTLTKEMSDFFEATIAAGAEAKLTSNWLMGGVSEYLNAEQKELADTKLTPEGLAGMVKLIEEGTISSKIAKKVFKELADNGGSAEQIVKDKGLVQISDEGALRELVTNTLDANEQSIEDFKNGKDRAIGFLVGQMMKATKGQANPQLLNKILMEEIQKR</sequence>
<comment type="caution">
    <text evidence="12">The sequence shown here is derived from an EMBL/GenBank/DDBJ whole genome shotgun (WGS) entry which is preliminary data.</text>
</comment>
<evidence type="ECO:0000256" key="9">
    <source>
        <dbReference type="ARBA" id="ARBA00047913"/>
    </source>
</evidence>
<organism evidence="12 13">
    <name type="scientific">Chungangia koreensis</name>
    <dbReference type="NCBI Taxonomy" id="752657"/>
    <lineage>
        <taxon>Bacteria</taxon>
        <taxon>Bacillati</taxon>
        <taxon>Bacillota</taxon>
        <taxon>Bacilli</taxon>
        <taxon>Lactobacillales</taxon>
        <taxon>Chungangia</taxon>
    </lineage>
</organism>
<dbReference type="InterPro" id="IPR017959">
    <property type="entry name" value="Asn/Gln-tRNA_amidoTrfase_suB/E"/>
</dbReference>
<keyword evidence="13" id="KW-1185">Reference proteome</keyword>
<evidence type="ECO:0000256" key="6">
    <source>
        <dbReference type="ARBA" id="ARBA00022917"/>
    </source>
</evidence>
<comment type="catalytic activity">
    <reaction evidence="9 10">
        <text>L-glutamyl-tRNA(Gln) + L-glutamine + ATP + H2O = L-glutaminyl-tRNA(Gln) + L-glutamate + ADP + phosphate + H(+)</text>
        <dbReference type="Rhea" id="RHEA:17521"/>
        <dbReference type="Rhea" id="RHEA-COMP:9681"/>
        <dbReference type="Rhea" id="RHEA-COMP:9684"/>
        <dbReference type="ChEBI" id="CHEBI:15377"/>
        <dbReference type="ChEBI" id="CHEBI:15378"/>
        <dbReference type="ChEBI" id="CHEBI:29985"/>
        <dbReference type="ChEBI" id="CHEBI:30616"/>
        <dbReference type="ChEBI" id="CHEBI:43474"/>
        <dbReference type="ChEBI" id="CHEBI:58359"/>
        <dbReference type="ChEBI" id="CHEBI:78520"/>
        <dbReference type="ChEBI" id="CHEBI:78521"/>
        <dbReference type="ChEBI" id="CHEBI:456216"/>
    </reaction>
</comment>
<reference evidence="13" key="1">
    <citation type="journal article" date="2019" name="Int. J. Syst. Evol. Microbiol.">
        <title>The Global Catalogue of Microorganisms (GCM) 10K type strain sequencing project: providing services to taxonomists for standard genome sequencing and annotation.</title>
        <authorList>
            <consortium name="The Broad Institute Genomics Platform"/>
            <consortium name="The Broad Institute Genome Sequencing Center for Infectious Disease"/>
            <person name="Wu L."/>
            <person name="Ma J."/>
        </authorList>
    </citation>
    <scope>NUCLEOTIDE SEQUENCE [LARGE SCALE GENOMIC DNA]</scope>
    <source>
        <strain evidence="13">CCUG 59778</strain>
    </source>
</reference>
<dbReference type="EC" id="6.3.5.-" evidence="10"/>
<dbReference type="Proteomes" id="UP001595817">
    <property type="component" value="Unassembled WGS sequence"/>
</dbReference>
<dbReference type="HAMAP" id="MF_00121">
    <property type="entry name" value="GatB"/>
    <property type="match status" value="1"/>
</dbReference>
<evidence type="ECO:0000256" key="2">
    <source>
        <dbReference type="ARBA" id="ARBA00011123"/>
    </source>
</evidence>
<dbReference type="Gene3D" id="1.10.10.410">
    <property type="match status" value="1"/>
</dbReference>
<keyword evidence="4 10" id="KW-0547">Nucleotide-binding</keyword>
<dbReference type="PANTHER" id="PTHR11659:SF0">
    <property type="entry name" value="GLUTAMYL-TRNA(GLN) AMIDOTRANSFERASE SUBUNIT B, MITOCHONDRIAL"/>
    <property type="match status" value="1"/>
</dbReference>
<dbReference type="Pfam" id="PF02637">
    <property type="entry name" value="GatB_Yqey"/>
    <property type="match status" value="1"/>
</dbReference>
<comment type="function">
    <text evidence="7 10">Allows the formation of correctly charged Asn-tRNA(Asn) or Gln-tRNA(Gln) through the transamidation of misacylated Asp-tRNA(Asn) or Glu-tRNA(Gln) in organisms which lack either or both of asparaginyl-tRNA or glutaminyl-tRNA synthetases. The reaction takes place in the presence of glutamine and ATP through an activated phospho-Asp-tRNA(Asn) or phospho-Glu-tRNA(Gln).</text>
</comment>
<feature type="domain" description="Asn/Gln amidotransferase" evidence="11">
    <location>
        <begin position="326"/>
        <end position="473"/>
    </location>
</feature>
<comment type="subunit">
    <text evidence="2 10">Heterotrimer of A, B and C subunits.</text>
</comment>
<dbReference type="NCBIfam" id="NF004011">
    <property type="entry name" value="PRK05477.1-1"/>
    <property type="match status" value="1"/>
</dbReference>
<dbReference type="NCBIfam" id="NF004014">
    <property type="entry name" value="PRK05477.1-4"/>
    <property type="match status" value="1"/>
</dbReference>
<name>A0ABV8X6Z8_9LACT</name>
<dbReference type="InterPro" id="IPR006075">
    <property type="entry name" value="Asn/Gln-tRNA_Trfase_suB/E_cat"/>
</dbReference>
<dbReference type="PANTHER" id="PTHR11659">
    <property type="entry name" value="GLUTAMYL-TRNA GLN AMIDOTRANSFERASE SUBUNIT B MITOCHONDRIAL AND PROKARYOTIC PET112-RELATED"/>
    <property type="match status" value="1"/>
</dbReference>
<accession>A0ABV8X6Z8</accession>
<dbReference type="InterPro" id="IPR018027">
    <property type="entry name" value="Asn/Gln_amidotransferase"/>
</dbReference>
<dbReference type="InterPro" id="IPR023168">
    <property type="entry name" value="GatB_Yqey_C_2"/>
</dbReference>
<evidence type="ECO:0000256" key="8">
    <source>
        <dbReference type="ARBA" id="ARBA00047380"/>
    </source>
</evidence>
<dbReference type="PROSITE" id="PS01234">
    <property type="entry name" value="GATB"/>
    <property type="match status" value="1"/>
</dbReference>
<dbReference type="NCBIfam" id="TIGR00133">
    <property type="entry name" value="gatB"/>
    <property type="match status" value="1"/>
</dbReference>
<evidence type="ECO:0000259" key="11">
    <source>
        <dbReference type="SMART" id="SM00845"/>
    </source>
</evidence>
<dbReference type="Pfam" id="PF02934">
    <property type="entry name" value="GatB_N"/>
    <property type="match status" value="1"/>
</dbReference>
<dbReference type="InterPro" id="IPR004413">
    <property type="entry name" value="GatB"/>
</dbReference>
<dbReference type="SMART" id="SM00845">
    <property type="entry name" value="GatB_Yqey"/>
    <property type="match status" value="1"/>
</dbReference>
<evidence type="ECO:0000256" key="7">
    <source>
        <dbReference type="ARBA" id="ARBA00024799"/>
    </source>
</evidence>
<evidence type="ECO:0000313" key="12">
    <source>
        <dbReference type="EMBL" id="MFC4410047.1"/>
    </source>
</evidence>
<dbReference type="InterPro" id="IPR017958">
    <property type="entry name" value="Gln-tRNA_amidoTrfase_suB_CS"/>
</dbReference>
<comment type="similarity">
    <text evidence="1 10">Belongs to the GatB/GatE family. GatB subfamily.</text>
</comment>
<dbReference type="RefSeq" id="WP_378153455.1">
    <property type="nucleotide sequence ID" value="NZ_JBHSEC010000007.1"/>
</dbReference>
<evidence type="ECO:0000256" key="5">
    <source>
        <dbReference type="ARBA" id="ARBA00022840"/>
    </source>
</evidence>
<evidence type="ECO:0000313" key="13">
    <source>
        <dbReference type="Proteomes" id="UP001595817"/>
    </source>
</evidence>
<keyword evidence="5 10" id="KW-0067">ATP-binding</keyword>
<dbReference type="EMBL" id="JBHSEC010000007">
    <property type="protein sequence ID" value="MFC4410047.1"/>
    <property type="molecule type" value="Genomic_DNA"/>
</dbReference>
<comment type="catalytic activity">
    <reaction evidence="8 10">
        <text>L-aspartyl-tRNA(Asn) + L-glutamine + ATP + H2O = L-asparaginyl-tRNA(Asn) + L-glutamate + ADP + phosphate + 2 H(+)</text>
        <dbReference type="Rhea" id="RHEA:14513"/>
        <dbReference type="Rhea" id="RHEA-COMP:9674"/>
        <dbReference type="Rhea" id="RHEA-COMP:9677"/>
        <dbReference type="ChEBI" id="CHEBI:15377"/>
        <dbReference type="ChEBI" id="CHEBI:15378"/>
        <dbReference type="ChEBI" id="CHEBI:29985"/>
        <dbReference type="ChEBI" id="CHEBI:30616"/>
        <dbReference type="ChEBI" id="CHEBI:43474"/>
        <dbReference type="ChEBI" id="CHEBI:58359"/>
        <dbReference type="ChEBI" id="CHEBI:78515"/>
        <dbReference type="ChEBI" id="CHEBI:78516"/>
        <dbReference type="ChEBI" id="CHEBI:456216"/>
    </reaction>
</comment>
<dbReference type="SUPFAM" id="SSF55931">
    <property type="entry name" value="Glutamine synthetase/guanido kinase"/>
    <property type="match status" value="1"/>
</dbReference>
<dbReference type="InterPro" id="IPR003789">
    <property type="entry name" value="Asn/Gln_tRNA_amidoTrase-B-like"/>
</dbReference>
<evidence type="ECO:0000256" key="10">
    <source>
        <dbReference type="HAMAP-Rule" id="MF_00121"/>
    </source>
</evidence>
<protein>
    <recommendedName>
        <fullName evidence="10">Aspartyl/glutamyl-tRNA(Asn/Gln) amidotransferase subunit B</fullName>
        <shortName evidence="10">Asp/Glu-ADT subunit B</shortName>
        <ecNumber evidence="10">6.3.5.-</ecNumber>
    </recommendedName>
</protein>
<dbReference type="InterPro" id="IPR042114">
    <property type="entry name" value="GatB_C_1"/>
</dbReference>
<evidence type="ECO:0000256" key="3">
    <source>
        <dbReference type="ARBA" id="ARBA00022598"/>
    </source>
</evidence>
<dbReference type="GO" id="GO:0016874">
    <property type="term" value="F:ligase activity"/>
    <property type="evidence" value="ECO:0007669"/>
    <property type="project" value="UniProtKB-KW"/>
</dbReference>
<gene>
    <name evidence="10 12" type="primary">gatB</name>
    <name evidence="12" type="ORF">ACFOZY_06300</name>
</gene>
<keyword evidence="6 10" id="KW-0648">Protein biosynthesis</keyword>
<dbReference type="InterPro" id="IPR014746">
    <property type="entry name" value="Gln_synth/guanido_kin_cat_dom"/>
</dbReference>
<dbReference type="Gene3D" id="1.10.150.380">
    <property type="entry name" value="GatB domain, N-terminal subdomain"/>
    <property type="match status" value="1"/>
</dbReference>
<evidence type="ECO:0000256" key="1">
    <source>
        <dbReference type="ARBA" id="ARBA00005306"/>
    </source>
</evidence>
<evidence type="ECO:0000256" key="4">
    <source>
        <dbReference type="ARBA" id="ARBA00022741"/>
    </source>
</evidence>
<dbReference type="SUPFAM" id="SSF89095">
    <property type="entry name" value="GatB/YqeY motif"/>
    <property type="match status" value="1"/>
</dbReference>
<proteinExistence type="inferred from homology"/>
<dbReference type="NCBIfam" id="NF004012">
    <property type="entry name" value="PRK05477.1-2"/>
    <property type="match status" value="1"/>
</dbReference>
<keyword evidence="3 10" id="KW-0436">Ligase</keyword>